<proteinExistence type="predicted"/>
<name>A0ABT1CNA1_9HYPH</name>
<feature type="region of interest" description="Disordered" evidence="1">
    <location>
        <begin position="46"/>
        <end position="95"/>
    </location>
</feature>
<evidence type="ECO:0000256" key="1">
    <source>
        <dbReference type="SAM" id="MobiDB-lite"/>
    </source>
</evidence>
<keyword evidence="3" id="KW-1185">Reference proteome</keyword>
<dbReference type="Proteomes" id="UP001320715">
    <property type="component" value="Unassembled WGS sequence"/>
</dbReference>
<reference evidence="2 3" key="1">
    <citation type="submission" date="2020-01" db="EMBL/GenBank/DDBJ databases">
        <title>Genomes of bacteria type strains.</title>
        <authorList>
            <person name="Chen J."/>
            <person name="Zhu S."/>
            <person name="Yang J."/>
        </authorList>
    </citation>
    <scope>NUCLEOTIDE SEQUENCE [LARGE SCALE GENOMIC DNA]</scope>
    <source>
        <strain evidence="2 3">DSM 16655</strain>
    </source>
</reference>
<evidence type="ECO:0000313" key="2">
    <source>
        <dbReference type="EMBL" id="MCO6407060.1"/>
    </source>
</evidence>
<evidence type="ECO:0008006" key="4">
    <source>
        <dbReference type="Google" id="ProtNLM"/>
    </source>
</evidence>
<sequence>MVVGVDSFDAVLDRMSNERAEASSHGSGHWTAMRGWNSSFVATSLRSQPWPSREQRGTADRAVHIDASTSAPRPKPAVHNAAPTPPPKPKPDIDTSLYKRLSPEDVAKDINLLATDTPAELKSKRRRFARLNHPDRTPMEWREAATIRMKIANHMVDEALRGKLAARA</sequence>
<dbReference type="EMBL" id="JAAAML010000001">
    <property type="protein sequence ID" value="MCO6407060.1"/>
    <property type="molecule type" value="Genomic_DNA"/>
</dbReference>
<comment type="caution">
    <text evidence="2">The sequence shown here is derived from an EMBL/GenBank/DDBJ whole genome shotgun (WGS) entry which is preliminary data.</text>
</comment>
<feature type="compositionally biased region" description="Basic and acidic residues" evidence="1">
    <location>
        <begin position="53"/>
        <end position="64"/>
    </location>
</feature>
<accession>A0ABT1CNA1</accession>
<protein>
    <recommendedName>
        <fullName evidence="4">J domain-containing protein</fullName>
    </recommendedName>
</protein>
<dbReference type="RefSeq" id="WP_252914520.1">
    <property type="nucleotide sequence ID" value="NZ_JAAAML010000001.1"/>
</dbReference>
<evidence type="ECO:0000313" key="3">
    <source>
        <dbReference type="Proteomes" id="UP001320715"/>
    </source>
</evidence>
<gene>
    <name evidence="2" type="ORF">GTW23_02640</name>
</gene>
<organism evidence="2 3">
    <name type="scientific">Hoeflea alexandrii</name>
    <dbReference type="NCBI Taxonomy" id="288436"/>
    <lineage>
        <taxon>Bacteria</taxon>
        <taxon>Pseudomonadati</taxon>
        <taxon>Pseudomonadota</taxon>
        <taxon>Alphaproteobacteria</taxon>
        <taxon>Hyphomicrobiales</taxon>
        <taxon>Rhizobiaceae</taxon>
        <taxon>Hoeflea</taxon>
    </lineage>
</organism>